<name>A0A3N0CNY3_9ACTN</name>
<dbReference type="InterPro" id="IPR029063">
    <property type="entry name" value="SAM-dependent_MTases_sf"/>
</dbReference>
<keyword evidence="2" id="KW-1185">Reference proteome</keyword>
<dbReference type="PANTHER" id="PTHR13627:SF31">
    <property type="entry name" value="RIBITOL 5-PHOSPHATE TRANSFERASE FKRP"/>
    <property type="match status" value="1"/>
</dbReference>
<dbReference type="InterPro" id="IPR052613">
    <property type="entry name" value="LicD_transferase"/>
</dbReference>
<dbReference type="AlphaFoldDB" id="A0A3N0CNY3"/>
<accession>A0A3N0CNY3</accession>
<dbReference type="Proteomes" id="UP000267128">
    <property type="component" value="Unassembled WGS sequence"/>
</dbReference>
<dbReference type="GO" id="GO:0032259">
    <property type="term" value="P:methylation"/>
    <property type="evidence" value="ECO:0007669"/>
    <property type="project" value="UniProtKB-KW"/>
</dbReference>
<keyword evidence="1" id="KW-0808">Transferase</keyword>
<evidence type="ECO:0000313" key="2">
    <source>
        <dbReference type="Proteomes" id="UP000267128"/>
    </source>
</evidence>
<protein>
    <submittedName>
        <fullName evidence="1">Class I SAM-dependent methyltransferase</fullName>
    </submittedName>
</protein>
<organism evidence="1 2">
    <name type="scientific">Nocardioides marmoriginsengisoli</name>
    <dbReference type="NCBI Taxonomy" id="661483"/>
    <lineage>
        <taxon>Bacteria</taxon>
        <taxon>Bacillati</taxon>
        <taxon>Actinomycetota</taxon>
        <taxon>Actinomycetes</taxon>
        <taxon>Propionibacteriales</taxon>
        <taxon>Nocardioidaceae</taxon>
        <taxon>Nocardioides</taxon>
    </lineage>
</organism>
<reference evidence="1 2" key="1">
    <citation type="submission" date="2018-11" db="EMBL/GenBank/DDBJ databases">
        <authorList>
            <person name="Li F."/>
        </authorList>
    </citation>
    <scope>NUCLEOTIDE SEQUENCE [LARGE SCALE GENOMIC DNA]</scope>
    <source>
        <strain evidence="1 2">Gsoil 097</strain>
    </source>
</reference>
<dbReference type="Gene3D" id="3.40.50.150">
    <property type="entry name" value="Vaccinia Virus protein VP39"/>
    <property type="match status" value="1"/>
</dbReference>
<comment type="caution">
    <text evidence="1">The sequence shown here is derived from an EMBL/GenBank/DDBJ whole genome shotgun (WGS) entry which is preliminary data.</text>
</comment>
<dbReference type="PANTHER" id="PTHR13627">
    <property type="entry name" value="FUKUTIN RELATED PROTEIN"/>
    <property type="match status" value="1"/>
</dbReference>
<evidence type="ECO:0000313" key="1">
    <source>
        <dbReference type="EMBL" id="RNL65168.1"/>
    </source>
</evidence>
<dbReference type="OrthoDB" id="3780655at2"/>
<proteinExistence type="predicted"/>
<dbReference type="SUPFAM" id="SSF53335">
    <property type="entry name" value="S-adenosyl-L-methionine-dependent methyltransferases"/>
    <property type="match status" value="1"/>
</dbReference>
<gene>
    <name evidence="1" type="ORF">EFK50_04150</name>
</gene>
<dbReference type="RefSeq" id="WP_148046045.1">
    <property type="nucleotide sequence ID" value="NZ_RJSE01000003.1"/>
</dbReference>
<dbReference type="EMBL" id="RJSE01000003">
    <property type="protein sequence ID" value="RNL65168.1"/>
    <property type="molecule type" value="Genomic_DNA"/>
</dbReference>
<sequence length="559" mass="61400">MIGLLVPYAVTEHHVLVPRSGRGTLAVTFDDAYVWSFSTPRDGTWTPRGWRVRWPAALRGRLHGTTRVALVGTDEVHHEQTVAFGDSDEPLALRDRHGNPLAVDSAGHLTRVFSETGDDIRAQVVEGTRQALADLRSLGYDAHLSYGCLLGAVRDGRMIGHDSDADLAYLSRADTPAQVVYESYAMERELRRLGWRVVRMSGADLKLMHRLADGRVVHIDIFGGFHVGGTYYQLGGRSGPLPVSALSPAGIVTLEGVELPAPADPEAVLAFLYGPSWRTPDPAFQNDDPPGGLRRIEGWVRGVRHDVVPWNEYYREHRKQVPWQPSSFAKWTAKRIPPGAPIADLGCGTGRDASWFTRQGRLVLAYDASGTALRQTRRRIVRSGGTEDQARTLALNDRRSALAAGAELARIPDPVHLYARGLVGCLNPEALDHLFLIASMALRRGGSLLLEFSTDWSHPSSHPRPVAEHANVARGAGVRSGGHMRHIRMFERGVRRPKPTPGHLVERVAVDRVIAGITARGGIVDEVTVERGTDLFDRPDPKVARIVAHWNHPNQEASA</sequence>
<dbReference type="GO" id="GO:0008168">
    <property type="term" value="F:methyltransferase activity"/>
    <property type="evidence" value="ECO:0007669"/>
    <property type="project" value="UniProtKB-KW"/>
</dbReference>
<keyword evidence="1" id="KW-0489">Methyltransferase</keyword>